<evidence type="ECO:0000313" key="2">
    <source>
        <dbReference type="Proteomes" id="UP001341840"/>
    </source>
</evidence>
<comment type="caution">
    <text evidence="1">The sequence shown here is derived from an EMBL/GenBank/DDBJ whole genome shotgun (WGS) entry which is preliminary data.</text>
</comment>
<evidence type="ECO:0000313" key="1">
    <source>
        <dbReference type="EMBL" id="MED6123101.1"/>
    </source>
</evidence>
<protein>
    <submittedName>
        <fullName evidence="1">Uncharacterized protein</fullName>
    </submittedName>
</protein>
<name>A0ABU6RGD9_9FABA</name>
<proteinExistence type="predicted"/>
<dbReference type="Proteomes" id="UP001341840">
    <property type="component" value="Unassembled WGS sequence"/>
</dbReference>
<organism evidence="1 2">
    <name type="scientific">Stylosanthes scabra</name>
    <dbReference type="NCBI Taxonomy" id="79078"/>
    <lineage>
        <taxon>Eukaryota</taxon>
        <taxon>Viridiplantae</taxon>
        <taxon>Streptophyta</taxon>
        <taxon>Embryophyta</taxon>
        <taxon>Tracheophyta</taxon>
        <taxon>Spermatophyta</taxon>
        <taxon>Magnoliopsida</taxon>
        <taxon>eudicotyledons</taxon>
        <taxon>Gunneridae</taxon>
        <taxon>Pentapetalae</taxon>
        <taxon>rosids</taxon>
        <taxon>fabids</taxon>
        <taxon>Fabales</taxon>
        <taxon>Fabaceae</taxon>
        <taxon>Papilionoideae</taxon>
        <taxon>50 kb inversion clade</taxon>
        <taxon>dalbergioids sensu lato</taxon>
        <taxon>Dalbergieae</taxon>
        <taxon>Pterocarpus clade</taxon>
        <taxon>Stylosanthes</taxon>
    </lineage>
</organism>
<keyword evidence="2" id="KW-1185">Reference proteome</keyword>
<accession>A0ABU6RGD9</accession>
<gene>
    <name evidence="1" type="ORF">PIB30_046135</name>
</gene>
<sequence>MLHISKFEEVDIKQNEVIFILVPGIKSIFFYRLVLQVLDPNGEIVSDQPVTTKSKHHLKSTLAIRFLHLTLLLLNILRQGHQDTKKQNDILHTNSITKSTLQFD</sequence>
<dbReference type="EMBL" id="JASCZI010030494">
    <property type="protein sequence ID" value="MED6123101.1"/>
    <property type="molecule type" value="Genomic_DNA"/>
</dbReference>
<reference evidence="1 2" key="1">
    <citation type="journal article" date="2023" name="Plants (Basel)">
        <title>Bridging the Gap: Combining Genomics and Transcriptomics Approaches to Understand Stylosanthes scabra, an Orphan Legume from the Brazilian Caatinga.</title>
        <authorList>
            <person name="Ferreira-Neto J.R.C."/>
            <person name="da Silva M.D."/>
            <person name="Binneck E."/>
            <person name="de Melo N.F."/>
            <person name="da Silva R.H."/>
            <person name="de Melo A.L.T.M."/>
            <person name="Pandolfi V."/>
            <person name="Bustamante F.O."/>
            <person name="Brasileiro-Vidal A.C."/>
            <person name="Benko-Iseppon A.M."/>
        </authorList>
    </citation>
    <scope>NUCLEOTIDE SEQUENCE [LARGE SCALE GENOMIC DNA]</scope>
    <source>
        <tissue evidence="1">Leaves</tissue>
    </source>
</reference>